<dbReference type="AlphaFoldDB" id="A0A858RQK5"/>
<reference evidence="1 2" key="1">
    <citation type="submission" date="2020-04" db="EMBL/GenBank/DDBJ databases">
        <title>Luteolibacter sp. G-1-1-1 isolated from soil.</title>
        <authorList>
            <person name="Dahal R.H."/>
        </authorList>
    </citation>
    <scope>NUCLEOTIDE SEQUENCE [LARGE SCALE GENOMIC DNA]</scope>
    <source>
        <strain evidence="1 2">G-1-1-1</strain>
    </source>
</reference>
<dbReference type="Proteomes" id="UP000501812">
    <property type="component" value="Chromosome"/>
</dbReference>
<dbReference type="KEGG" id="luo:HHL09_24555"/>
<name>A0A858RQK5_9BACT</name>
<keyword evidence="2" id="KW-1185">Reference proteome</keyword>
<protein>
    <submittedName>
        <fullName evidence="1">Transporter</fullName>
    </submittedName>
</protein>
<dbReference type="RefSeq" id="WP_169457301.1">
    <property type="nucleotide sequence ID" value="NZ_CP051774.1"/>
</dbReference>
<accession>A0A858RQK5</accession>
<dbReference type="EMBL" id="CP051774">
    <property type="protein sequence ID" value="QJE98814.1"/>
    <property type="molecule type" value="Genomic_DNA"/>
</dbReference>
<proteinExistence type="predicted"/>
<organism evidence="1 2">
    <name type="scientific">Luteolibacter luteus</name>
    <dbReference type="NCBI Taxonomy" id="2728835"/>
    <lineage>
        <taxon>Bacteria</taxon>
        <taxon>Pseudomonadati</taxon>
        <taxon>Verrucomicrobiota</taxon>
        <taxon>Verrucomicrobiia</taxon>
        <taxon>Verrucomicrobiales</taxon>
        <taxon>Verrucomicrobiaceae</taxon>
        <taxon>Luteolibacter</taxon>
    </lineage>
</organism>
<sequence>MKHLTIAFSLLMLPLRAEDAELAKKLSNPVSDLISVPLQGNLDFGLGPGGGTKFTLNIQPVVPISLNDDWNVISRTILPVIDQQGISFGGADDEFGLGDITQSFFFSPKKSEPFIWGIGPAFLIPTATDSSLGLEKWGAGPTLVILKQQHGWTYGALANHLWDFAGDDDRAAVNATFIQPFLSYTNSHATSFTLNLESTYDWQREQWNVPANFLVSQMVKVGGHPMQVFGGIRYYLERPDSGAEWGLRFGVTFLFPKS</sequence>
<evidence type="ECO:0000313" key="1">
    <source>
        <dbReference type="EMBL" id="QJE98814.1"/>
    </source>
</evidence>
<evidence type="ECO:0000313" key="2">
    <source>
        <dbReference type="Proteomes" id="UP000501812"/>
    </source>
</evidence>
<gene>
    <name evidence="1" type="ORF">HHL09_24555</name>
</gene>